<organism evidence="2 3">
    <name type="scientific">Gymnopilus dilepis</name>
    <dbReference type="NCBI Taxonomy" id="231916"/>
    <lineage>
        <taxon>Eukaryota</taxon>
        <taxon>Fungi</taxon>
        <taxon>Dikarya</taxon>
        <taxon>Basidiomycota</taxon>
        <taxon>Agaricomycotina</taxon>
        <taxon>Agaricomycetes</taxon>
        <taxon>Agaricomycetidae</taxon>
        <taxon>Agaricales</taxon>
        <taxon>Agaricineae</taxon>
        <taxon>Hymenogastraceae</taxon>
        <taxon>Gymnopilus</taxon>
    </lineage>
</organism>
<evidence type="ECO:0000313" key="3">
    <source>
        <dbReference type="Proteomes" id="UP000284706"/>
    </source>
</evidence>
<proteinExistence type="predicted"/>
<accession>A0A409Y5I6</accession>
<sequence length="170" mass="18604">MPPKTKKPRKSKVEPPPTPEGFTQITGPRASKYMVPNYLVPATHQALAGYSQCLDEEVFNLSPINQNMEKQVSIKMGETSIRLPCDPLPSLRECLQAHAEVIGVQQHLGLSYKDAAHRLYHAEYAKILAHDQSVKALSTLTGLCLKSIEKVEAELSLALGDGSGRAKSNN</sequence>
<dbReference type="AlphaFoldDB" id="A0A409Y5I6"/>
<gene>
    <name evidence="2" type="ORF">CVT26_003473</name>
</gene>
<keyword evidence="3" id="KW-1185">Reference proteome</keyword>
<dbReference type="InParanoid" id="A0A409Y5I6"/>
<reference evidence="2 3" key="1">
    <citation type="journal article" date="2018" name="Evol. Lett.">
        <title>Horizontal gene cluster transfer increased hallucinogenic mushroom diversity.</title>
        <authorList>
            <person name="Reynolds H.T."/>
            <person name="Vijayakumar V."/>
            <person name="Gluck-Thaler E."/>
            <person name="Korotkin H.B."/>
            <person name="Matheny P.B."/>
            <person name="Slot J.C."/>
        </authorList>
    </citation>
    <scope>NUCLEOTIDE SEQUENCE [LARGE SCALE GENOMIC DNA]</scope>
    <source>
        <strain evidence="2 3">SRW20</strain>
    </source>
</reference>
<dbReference type="Proteomes" id="UP000284706">
    <property type="component" value="Unassembled WGS sequence"/>
</dbReference>
<feature type="compositionally biased region" description="Basic residues" evidence="1">
    <location>
        <begin position="1"/>
        <end position="10"/>
    </location>
</feature>
<evidence type="ECO:0000313" key="2">
    <source>
        <dbReference type="EMBL" id="PPQ98221.1"/>
    </source>
</evidence>
<protein>
    <submittedName>
        <fullName evidence="2">Uncharacterized protein</fullName>
    </submittedName>
</protein>
<name>A0A409Y5I6_9AGAR</name>
<evidence type="ECO:0000256" key="1">
    <source>
        <dbReference type="SAM" id="MobiDB-lite"/>
    </source>
</evidence>
<dbReference type="EMBL" id="NHYE01001138">
    <property type="protein sequence ID" value="PPQ98221.1"/>
    <property type="molecule type" value="Genomic_DNA"/>
</dbReference>
<dbReference type="OrthoDB" id="3044119at2759"/>
<feature type="region of interest" description="Disordered" evidence="1">
    <location>
        <begin position="1"/>
        <end position="27"/>
    </location>
</feature>
<comment type="caution">
    <text evidence="2">The sequence shown here is derived from an EMBL/GenBank/DDBJ whole genome shotgun (WGS) entry which is preliminary data.</text>
</comment>